<dbReference type="Pfam" id="PF16884">
    <property type="entry name" value="ADH_N_2"/>
    <property type="match status" value="1"/>
</dbReference>
<gene>
    <name evidence="4" type="ORF">PAHAL_4G090200</name>
</gene>
<dbReference type="AlphaFoldDB" id="A0A2T8JCE6"/>
<evidence type="ECO:0000313" key="4">
    <source>
        <dbReference type="EMBL" id="PVH47571.1"/>
    </source>
</evidence>
<dbReference type="InterPro" id="IPR013149">
    <property type="entry name" value="ADH-like_C"/>
</dbReference>
<dbReference type="InterPro" id="IPR011032">
    <property type="entry name" value="GroES-like_sf"/>
</dbReference>
<comment type="subunit">
    <text evidence="1">Homodimer.</text>
</comment>
<accession>A0A2T8JCE6</accession>
<evidence type="ECO:0000256" key="1">
    <source>
        <dbReference type="ARBA" id="ARBA00011738"/>
    </source>
</evidence>
<dbReference type="InterPro" id="IPR045010">
    <property type="entry name" value="MDR_fam"/>
</dbReference>
<organism evidence="4">
    <name type="scientific">Panicum hallii</name>
    <dbReference type="NCBI Taxonomy" id="206008"/>
    <lineage>
        <taxon>Eukaryota</taxon>
        <taxon>Viridiplantae</taxon>
        <taxon>Streptophyta</taxon>
        <taxon>Embryophyta</taxon>
        <taxon>Tracheophyta</taxon>
        <taxon>Spermatophyta</taxon>
        <taxon>Magnoliopsida</taxon>
        <taxon>Liliopsida</taxon>
        <taxon>Poales</taxon>
        <taxon>Poaceae</taxon>
        <taxon>PACMAD clade</taxon>
        <taxon>Panicoideae</taxon>
        <taxon>Panicodae</taxon>
        <taxon>Paniceae</taxon>
        <taxon>Panicinae</taxon>
        <taxon>Panicum</taxon>
        <taxon>Panicum sect. Panicum</taxon>
    </lineage>
</organism>
<protein>
    <recommendedName>
        <fullName evidence="3">Enoyl reductase (ER) domain-containing protein</fullName>
    </recommendedName>
</protein>
<dbReference type="GO" id="GO:0016628">
    <property type="term" value="F:oxidoreductase activity, acting on the CH-CH group of donors, NAD or NADP as acceptor"/>
    <property type="evidence" value="ECO:0007669"/>
    <property type="project" value="InterPro"/>
</dbReference>
<dbReference type="InterPro" id="IPR020843">
    <property type="entry name" value="ER"/>
</dbReference>
<dbReference type="InterPro" id="IPR036291">
    <property type="entry name" value="NAD(P)-bd_dom_sf"/>
</dbReference>
<evidence type="ECO:0000259" key="3">
    <source>
        <dbReference type="SMART" id="SM00829"/>
    </source>
</evidence>
<evidence type="ECO:0000256" key="2">
    <source>
        <dbReference type="ARBA" id="ARBA00023002"/>
    </source>
</evidence>
<dbReference type="PANTHER" id="PTHR43205:SF12">
    <property type="entry name" value="OS06G0602900 PROTEIN"/>
    <property type="match status" value="1"/>
</dbReference>
<sequence length="494" mass="54010">MTACFSKKKIIDDRFGNALPDQNVRFISWRTMRDQDRAKQRHTCPYRRALSVRDKTDGSRISAGTRGRPSASKLAVVLSCSLLSSEPTRGWPAASLYFREPNPSRLTYHLPPCCTCFFSSRSCRPLSGRRPWSILWQNLRALLLFAAAALPAMEVRNRYVATRRHIEGAPTEADFEVREETARWSPDSGEVLVRNLYLSIDPYQLNRMKRSSASHLAVDGILPGQRIAAYAAGEVVASASPEYAAGDVVAGVLGWEDYSLFRPSPAVLMSKVDASGAFPLSHHISVLGTSGMTAYGGLFEVCKPARGEKVFVSAASGSVGSLAGQFAKLAGCYVVGCAGTKAKVDLLKDKLGFDDAFNYKEEPDLKSALKRCFPDGIDIYFENVGGEMLEAALANMNPYGRVALSGVISEYTGAGRRAVPDLLEVIYKRITIRGFFAWDFLPRFAEFNAAIGEWIRQGKVQVLEDVSDGLESVPSAFAALFSGQNVGKKLVKLA</sequence>
<name>A0A2T8JCE6_9POAL</name>
<dbReference type="EMBL" id="CM008049">
    <property type="protein sequence ID" value="PVH47571.1"/>
    <property type="molecule type" value="Genomic_DNA"/>
</dbReference>
<dbReference type="PANTHER" id="PTHR43205">
    <property type="entry name" value="PROSTAGLANDIN REDUCTASE"/>
    <property type="match status" value="1"/>
</dbReference>
<dbReference type="Gene3D" id="3.90.180.10">
    <property type="entry name" value="Medium-chain alcohol dehydrogenases, catalytic domain"/>
    <property type="match status" value="1"/>
</dbReference>
<dbReference type="InterPro" id="IPR041694">
    <property type="entry name" value="ADH_N_2"/>
</dbReference>
<dbReference type="SUPFAM" id="SSF50129">
    <property type="entry name" value="GroES-like"/>
    <property type="match status" value="1"/>
</dbReference>
<proteinExistence type="predicted"/>
<dbReference type="Proteomes" id="UP000243499">
    <property type="component" value="Chromosome 4"/>
</dbReference>
<dbReference type="Gene3D" id="3.40.50.720">
    <property type="entry name" value="NAD(P)-binding Rossmann-like Domain"/>
    <property type="match status" value="1"/>
</dbReference>
<feature type="domain" description="Enoyl reductase (ER)" evidence="3">
    <location>
        <begin position="168"/>
        <end position="491"/>
    </location>
</feature>
<keyword evidence="2" id="KW-0560">Oxidoreductase</keyword>
<reference evidence="4" key="1">
    <citation type="submission" date="2018-04" db="EMBL/GenBank/DDBJ databases">
        <title>WGS assembly of Panicum hallii.</title>
        <authorList>
            <person name="Lovell J."/>
            <person name="Jenkins J."/>
            <person name="Lowry D."/>
            <person name="Mamidi S."/>
            <person name="Sreedasyam A."/>
            <person name="Weng X."/>
            <person name="Barry K."/>
            <person name="Bonette J."/>
            <person name="Campitelli B."/>
            <person name="Daum C."/>
            <person name="Gordon S."/>
            <person name="Gould B."/>
            <person name="Lipzen A."/>
            <person name="Macqueen A."/>
            <person name="Palacio-Mejia J."/>
            <person name="Plott C."/>
            <person name="Shakirov E."/>
            <person name="Shu S."/>
            <person name="Yoshinaga Y."/>
            <person name="Zane M."/>
            <person name="Rokhsar D."/>
            <person name="Grimwood J."/>
            <person name="Schmutz J."/>
            <person name="Juenger T."/>
        </authorList>
    </citation>
    <scope>NUCLEOTIDE SEQUENCE [LARGE SCALE GENOMIC DNA]</scope>
    <source>
        <strain evidence="4">FIL2</strain>
    </source>
</reference>
<dbReference type="Gramene" id="PVH47571">
    <property type="protein sequence ID" value="PVH47571"/>
    <property type="gene ID" value="PAHAL_4G090200"/>
</dbReference>
<dbReference type="SMART" id="SM00829">
    <property type="entry name" value="PKS_ER"/>
    <property type="match status" value="1"/>
</dbReference>
<dbReference type="Pfam" id="PF00107">
    <property type="entry name" value="ADH_zinc_N"/>
    <property type="match status" value="1"/>
</dbReference>
<dbReference type="FunFam" id="3.40.50.720:FF:000121">
    <property type="entry name" value="Prostaglandin reductase 2"/>
    <property type="match status" value="1"/>
</dbReference>
<dbReference type="SUPFAM" id="SSF51735">
    <property type="entry name" value="NAD(P)-binding Rossmann-fold domains"/>
    <property type="match status" value="1"/>
</dbReference>